<dbReference type="RefSeq" id="WP_249054883.1">
    <property type="nucleotide sequence ID" value="NZ_BAAAES010000007.1"/>
</dbReference>
<dbReference type="Pfam" id="PF00144">
    <property type="entry name" value="Beta-lactamase"/>
    <property type="match status" value="1"/>
</dbReference>
<evidence type="ECO:0000256" key="1">
    <source>
        <dbReference type="SAM" id="SignalP"/>
    </source>
</evidence>
<dbReference type="PANTHER" id="PTHR43283">
    <property type="entry name" value="BETA-LACTAMASE-RELATED"/>
    <property type="match status" value="1"/>
</dbReference>
<dbReference type="EMBL" id="BAAAES010000007">
    <property type="protein sequence ID" value="GAA0662655.1"/>
    <property type="molecule type" value="Genomic_DNA"/>
</dbReference>
<organism evidence="3 4">
    <name type="scientific">Sphingomonas insulae</name>
    <dbReference type="NCBI Taxonomy" id="424800"/>
    <lineage>
        <taxon>Bacteria</taxon>
        <taxon>Pseudomonadati</taxon>
        <taxon>Pseudomonadota</taxon>
        <taxon>Alphaproteobacteria</taxon>
        <taxon>Sphingomonadales</taxon>
        <taxon>Sphingomonadaceae</taxon>
        <taxon>Sphingomonas</taxon>
    </lineage>
</organism>
<evidence type="ECO:0000313" key="4">
    <source>
        <dbReference type="Proteomes" id="UP001500238"/>
    </source>
</evidence>
<comment type="caution">
    <text evidence="3">The sequence shown here is derived from an EMBL/GenBank/DDBJ whole genome shotgun (WGS) entry which is preliminary data.</text>
</comment>
<keyword evidence="4" id="KW-1185">Reference proteome</keyword>
<keyword evidence="3" id="KW-0378">Hydrolase</keyword>
<accession>A0ABN1HQ95</accession>
<dbReference type="GO" id="GO:0016787">
    <property type="term" value="F:hydrolase activity"/>
    <property type="evidence" value="ECO:0007669"/>
    <property type="project" value="UniProtKB-KW"/>
</dbReference>
<dbReference type="InterPro" id="IPR012338">
    <property type="entry name" value="Beta-lactam/transpept-like"/>
</dbReference>
<dbReference type="PANTHER" id="PTHR43283:SF3">
    <property type="entry name" value="BETA-LACTAMASE FAMILY PROTEIN (AFU_ORTHOLOGUE AFUA_5G07500)"/>
    <property type="match status" value="1"/>
</dbReference>
<dbReference type="InterPro" id="IPR001466">
    <property type="entry name" value="Beta-lactam-related"/>
</dbReference>
<reference evidence="3 4" key="1">
    <citation type="journal article" date="2019" name="Int. J. Syst. Evol. Microbiol.">
        <title>The Global Catalogue of Microorganisms (GCM) 10K type strain sequencing project: providing services to taxonomists for standard genome sequencing and annotation.</title>
        <authorList>
            <consortium name="The Broad Institute Genomics Platform"/>
            <consortium name="The Broad Institute Genome Sequencing Center for Infectious Disease"/>
            <person name="Wu L."/>
            <person name="Ma J."/>
        </authorList>
    </citation>
    <scope>NUCLEOTIDE SEQUENCE [LARGE SCALE GENOMIC DNA]</scope>
    <source>
        <strain evidence="3 4">JCM 14603</strain>
    </source>
</reference>
<name>A0ABN1HQ95_9SPHN</name>
<protein>
    <submittedName>
        <fullName evidence="3">Serine hydrolase domain-containing protein</fullName>
    </submittedName>
</protein>
<evidence type="ECO:0000259" key="2">
    <source>
        <dbReference type="Pfam" id="PF00144"/>
    </source>
</evidence>
<evidence type="ECO:0000313" key="3">
    <source>
        <dbReference type="EMBL" id="GAA0662655.1"/>
    </source>
</evidence>
<feature type="domain" description="Beta-lactamase-related" evidence="2">
    <location>
        <begin position="56"/>
        <end position="436"/>
    </location>
</feature>
<dbReference type="InterPro" id="IPR050789">
    <property type="entry name" value="Diverse_Enzym_Activities"/>
</dbReference>
<sequence>MQSAAVWMLALLLLPTGTVTAQTAQKPPIARTDRVAPSPAVAIAVPSAPSALPATQALFDGYVRANKMPGIVAAIGSGDLPVTYPAAGRIADEATAPAAGPDSLWRIYSMTKPITGIAAMILIQDGKLRLDQPISDIFPAFARMRVLTSPDTSLDSVPAKTPITVRHLLTHTAGLGYNVVSRGPLLQQYEQKGILPGTYNSDVEEVVRPTRPTSLSAFADRVATLPLIAEPGTQWSYSIGLDVLAAVIEKASGMPFEQFVQTRLFDPLKMTSSYWTVPAAQAGRLSTSYNFDGDVREPMDPGATSVWLQPPSFPYGGAGLVTSAHDYDRFLHMLADEGTLDGARVLTPATVRLAMSNLLPAGVPFGAVTPSVDGKPGVPEAGFGAGGAISLIDGPGGFPAKGTYGWPGAAGTFAFVDPVRKLRVTVMVNYFPGGKYPLRPDIDRSLQQDLASLRPASPAPPAPR</sequence>
<keyword evidence="1" id="KW-0732">Signal</keyword>
<dbReference type="Gene3D" id="3.40.710.10">
    <property type="entry name" value="DD-peptidase/beta-lactamase superfamily"/>
    <property type="match status" value="1"/>
</dbReference>
<dbReference type="SUPFAM" id="SSF56601">
    <property type="entry name" value="beta-lactamase/transpeptidase-like"/>
    <property type="match status" value="1"/>
</dbReference>
<feature type="signal peptide" evidence="1">
    <location>
        <begin position="1"/>
        <end position="21"/>
    </location>
</feature>
<proteinExistence type="predicted"/>
<gene>
    <name evidence="3" type="ORF">GCM10009102_09500</name>
</gene>
<feature type="chain" id="PRO_5046021423" evidence="1">
    <location>
        <begin position="22"/>
        <end position="464"/>
    </location>
</feature>
<dbReference type="Proteomes" id="UP001500238">
    <property type="component" value="Unassembled WGS sequence"/>
</dbReference>